<sequence>MRADISAPDSRYLVPVTGADRGAALQAAEKIGAHLDRLVTARCHRRLRQPGPFPAQSGHAGRTAGQPANA</sequence>
<protein>
    <submittedName>
        <fullName evidence="2">Uncharacterized protein</fullName>
    </submittedName>
</protein>
<dbReference type="EMBL" id="JADJUC010000017">
    <property type="protein sequence ID" value="MBK8524883.1"/>
    <property type="molecule type" value="Genomic_DNA"/>
</dbReference>
<evidence type="ECO:0000313" key="3">
    <source>
        <dbReference type="Proteomes" id="UP000886689"/>
    </source>
</evidence>
<accession>A0A9D7K262</accession>
<organism evidence="2 3">
    <name type="scientific">Candidatus Proximibacter danicus</name>
    <dbReference type="NCBI Taxonomy" id="2954365"/>
    <lineage>
        <taxon>Bacteria</taxon>
        <taxon>Pseudomonadati</taxon>
        <taxon>Pseudomonadota</taxon>
        <taxon>Betaproteobacteria</taxon>
        <taxon>Candidatus Proximibacter</taxon>
    </lineage>
</organism>
<feature type="region of interest" description="Disordered" evidence="1">
    <location>
        <begin position="46"/>
        <end position="70"/>
    </location>
</feature>
<dbReference type="Proteomes" id="UP000886689">
    <property type="component" value="Unassembled WGS sequence"/>
</dbReference>
<proteinExistence type="predicted"/>
<comment type="caution">
    <text evidence="2">The sequence shown here is derived from an EMBL/GenBank/DDBJ whole genome shotgun (WGS) entry which is preliminary data.</text>
</comment>
<gene>
    <name evidence="2" type="ORF">IPL58_12905</name>
</gene>
<evidence type="ECO:0000256" key="1">
    <source>
        <dbReference type="SAM" id="MobiDB-lite"/>
    </source>
</evidence>
<name>A0A9D7K262_9PROT</name>
<evidence type="ECO:0000313" key="2">
    <source>
        <dbReference type="EMBL" id="MBK8524883.1"/>
    </source>
</evidence>
<dbReference type="AlphaFoldDB" id="A0A9D7K262"/>
<reference evidence="2" key="1">
    <citation type="submission" date="2020-10" db="EMBL/GenBank/DDBJ databases">
        <title>Connecting structure to function with the recovery of over 1000 high-quality activated sludge metagenome-assembled genomes encoding full-length rRNA genes using long-read sequencing.</title>
        <authorList>
            <person name="Singleton C.M."/>
            <person name="Petriglieri F."/>
            <person name="Kristensen J.M."/>
            <person name="Kirkegaard R.H."/>
            <person name="Michaelsen T.Y."/>
            <person name="Andersen M.H."/>
            <person name="Karst S.M."/>
            <person name="Dueholm M.S."/>
            <person name="Nielsen P.H."/>
            <person name="Albertsen M."/>
        </authorList>
    </citation>
    <scope>NUCLEOTIDE SEQUENCE</scope>
    <source>
        <strain evidence="2">Hirt_18-Q3-R61-65_BATAC.395</strain>
    </source>
</reference>